<keyword evidence="2" id="KW-1185">Reference proteome</keyword>
<dbReference type="Proteomes" id="UP001596513">
    <property type="component" value="Unassembled WGS sequence"/>
</dbReference>
<sequence>MQAAGQQLFELIEQTGARKALNDNTHITETSWELARWVAYDFLPQVAETGLDYVAWVSSPLLSCRGNLDMMSSLSVQRPQVAIFDEVAAAYAWLSSVNVPIVAP</sequence>
<evidence type="ECO:0000313" key="1">
    <source>
        <dbReference type="EMBL" id="MFC7666369.1"/>
    </source>
</evidence>
<evidence type="ECO:0008006" key="3">
    <source>
        <dbReference type="Google" id="ProtNLM"/>
    </source>
</evidence>
<name>A0ABW2TZY1_9BACT</name>
<dbReference type="RefSeq" id="WP_380200022.1">
    <property type="nucleotide sequence ID" value="NZ_JBHTEK010000001.1"/>
</dbReference>
<gene>
    <name evidence="1" type="ORF">ACFQT0_02210</name>
</gene>
<accession>A0ABW2TZY1</accession>
<comment type="caution">
    <text evidence="1">The sequence shown here is derived from an EMBL/GenBank/DDBJ whole genome shotgun (WGS) entry which is preliminary data.</text>
</comment>
<evidence type="ECO:0000313" key="2">
    <source>
        <dbReference type="Proteomes" id="UP001596513"/>
    </source>
</evidence>
<dbReference type="EMBL" id="JBHTEK010000001">
    <property type="protein sequence ID" value="MFC7666369.1"/>
    <property type="molecule type" value="Genomic_DNA"/>
</dbReference>
<reference evidence="2" key="1">
    <citation type="journal article" date="2019" name="Int. J. Syst. Evol. Microbiol.">
        <title>The Global Catalogue of Microorganisms (GCM) 10K type strain sequencing project: providing services to taxonomists for standard genome sequencing and annotation.</title>
        <authorList>
            <consortium name="The Broad Institute Genomics Platform"/>
            <consortium name="The Broad Institute Genome Sequencing Center for Infectious Disease"/>
            <person name="Wu L."/>
            <person name="Ma J."/>
        </authorList>
    </citation>
    <scope>NUCLEOTIDE SEQUENCE [LARGE SCALE GENOMIC DNA]</scope>
    <source>
        <strain evidence="2">JCM 19635</strain>
    </source>
</reference>
<organism evidence="1 2">
    <name type="scientific">Hymenobacter humi</name>
    <dbReference type="NCBI Taxonomy" id="1411620"/>
    <lineage>
        <taxon>Bacteria</taxon>
        <taxon>Pseudomonadati</taxon>
        <taxon>Bacteroidota</taxon>
        <taxon>Cytophagia</taxon>
        <taxon>Cytophagales</taxon>
        <taxon>Hymenobacteraceae</taxon>
        <taxon>Hymenobacter</taxon>
    </lineage>
</organism>
<protein>
    <recommendedName>
        <fullName evidence="3">STAS/SEC14 domain-containing protein</fullName>
    </recommendedName>
</protein>
<proteinExistence type="predicted"/>